<proteinExistence type="predicted"/>
<dbReference type="OrthoDB" id="7021751at2"/>
<sequence>MSLPPWGAGDEESLIDKVTRLQNGLVARATGGNFDDDEYKQLRDELTRNPMTAGKLPAFVRPCRDTSQFWPYIQIEHAQYQGRRVHIWDAFRPLLDQLEAQENSPGTEPITEALEVLDAEHVAVAWTKALERRTDDPDGAITAARTMLETVCKHILDDAEKAYPDDVDLPRLWGMTAELLNLAPNQHQEPVFKAILGNAQAVVGNLAAIRNKAGDAHGQGRTGIRAQPRHAELAVNLAGTMASFLVSTWQHRSKKKADWFS</sequence>
<dbReference type="Proteomes" id="UP000184387">
    <property type="component" value="Unassembled WGS sequence"/>
</dbReference>
<dbReference type="Pfam" id="PF14355">
    <property type="entry name" value="Abi_C"/>
    <property type="match status" value="1"/>
</dbReference>
<reference evidence="2 3" key="1">
    <citation type="submission" date="2016-11" db="EMBL/GenBank/DDBJ databases">
        <authorList>
            <person name="Jaros S."/>
            <person name="Januszkiewicz K."/>
            <person name="Wedrychowicz H."/>
        </authorList>
    </citation>
    <scope>NUCLEOTIDE SEQUENCE [LARGE SCALE GENOMIC DNA]</scope>
    <source>
        <strain evidence="2 3">DSM 14916</strain>
    </source>
</reference>
<organism evidence="2 3">
    <name type="scientific">Muricoccus roseus</name>
    <dbReference type="NCBI Taxonomy" id="198092"/>
    <lineage>
        <taxon>Bacteria</taxon>
        <taxon>Pseudomonadati</taxon>
        <taxon>Pseudomonadota</taxon>
        <taxon>Alphaproteobacteria</taxon>
        <taxon>Acetobacterales</taxon>
        <taxon>Roseomonadaceae</taxon>
        <taxon>Muricoccus</taxon>
    </lineage>
</organism>
<dbReference type="RefSeq" id="WP_083755505.1">
    <property type="nucleotide sequence ID" value="NZ_FQZF01000059.1"/>
</dbReference>
<protein>
    <submittedName>
        <fullName evidence="2">Abortive infection C-terminus</fullName>
    </submittedName>
</protein>
<dbReference type="InterPro" id="IPR026001">
    <property type="entry name" value="Abi-like_C"/>
</dbReference>
<evidence type="ECO:0000259" key="1">
    <source>
        <dbReference type="Pfam" id="PF14355"/>
    </source>
</evidence>
<evidence type="ECO:0000313" key="3">
    <source>
        <dbReference type="Proteomes" id="UP000184387"/>
    </source>
</evidence>
<keyword evidence="3" id="KW-1185">Reference proteome</keyword>
<dbReference type="EMBL" id="FQZF01000059">
    <property type="protein sequence ID" value="SHK47170.1"/>
    <property type="molecule type" value="Genomic_DNA"/>
</dbReference>
<gene>
    <name evidence="2" type="ORF">SAMN02745194_04989</name>
</gene>
<feature type="domain" description="Abortive infection protein-like C-terminal" evidence="1">
    <location>
        <begin position="171"/>
        <end position="246"/>
    </location>
</feature>
<accession>A0A1M6SRA0</accession>
<dbReference type="AlphaFoldDB" id="A0A1M6SRA0"/>
<evidence type="ECO:0000313" key="2">
    <source>
        <dbReference type="EMBL" id="SHK47170.1"/>
    </source>
</evidence>
<name>A0A1M6SRA0_9PROT</name>